<sequence length="401" mass="44918">MNQPEEERRAAGTTVGDAKQRPKVTRRDPEKRRLQNIRAQKKYREKKKQHLLQLENLAASIVPGSASDPEAGPAVPQAPPDAAPEQAKNVPETVPAAQLTANHGDEIVEPRLPQQPLQRMEEFLVARTPGPSGSDSLVITAYQPGKENSLWSPNVWEWDPSLPSGSAAFSNTWAIEYFDCGCPVPHIQIRTPANPAQACRGRQGLAPYNFFAADPYINTLRIERLCIASAMRSNCLAIGITDDTWCDEDSISPFFRSPASSSSSVSSETLVRSVQSIFQTLKPDMRPCREQITVSHHPYIDIIPFPTVRANLIKTIDSIDEDEFFYDSLNGLICWGRAGVGRRDKEGVGSGTPWDVRSWEAKEWFIQKWWFIVGGEDGELVRQSRWWREMRGECDDALMLS</sequence>
<dbReference type="CDD" id="cd14688">
    <property type="entry name" value="bZIP_YAP"/>
    <property type="match status" value="1"/>
</dbReference>
<evidence type="ECO:0000313" key="4">
    <source>
        <dbReference type="Proteomes" id="UP001174694"/>
    </source>
</evidence>
<comment type="caution">
    <text evidence="3">The sequence shown here is derived from an EMBL/GenBank/DDBJ whole genome shotgun (WGS) entry which is preliminary data.</text>
</comment>
<proteinExistence type="predicted"/>
<organism evidence="3 4">
    <name type="scientific">Pleurostoma richardsiae</name>
    <dbReference type="NCBI Taxonomy" id="41990"/>
    <lineage>
        <taxon>Eukaryota</taxon>
        <taxon>Fungi</taxon>
        <taxon>Dikarya</taxon>
        <taxon>Ascomycota</taxon>
        <taxon>Pezizomycotina</taxon>
        <taxon>Sordariomycetes</taxon>
        <taxon>Sordariomycetidae</taxon>
        <taxon>Calosphaeriales</taxon>
        <taxon>Pleurostomataceae</taxon>
        <taxon>Pleurostoma</taxon>
    </lineage>
</organism>
<dbReference type="InterPro" id="IPR004827">
    <property type="entry name" value="bZIP"/>
</dbReference>
<gene>
    <name evidence="3" type="ORF">NKR23_g266</name>
</gene>
<dbReference type="PROSITE" id="PS00036">
    <property type="entry name" value="BZIP_BASIC"/>
    <property type="match status" value="1"/>
</dbReference>
<accession>A0AA38VLN3</accession>
<evidence type="ECO:0000259" key="2">
    <source>
        <dbReference type="PROSITE" id="PS00036"/>
    </source>
</evidence>
<dbReference type="InterPro" id="IPR021833">
    <property type="entry name" value="DUF3425"/>
</dbReference>
<feature type="compositionally biased region" description="Basic residues" evidence="1">
    <location>
        <begin position="39"/>
        <end position="50"/>
    </location>
</feature>
<evidence type="ECO:0000256" key="1">
    <source>
        <dbReference type="SAM" id="MobiDB-lite"/>
    </source>
</evidence>
<dbReference type="EMBL" id="JANBVO010000001">
    <property type="protein sequence ID" value="KAJ9157886.1"/>
    <property type="molecule type" value="Genomic_DNA"/>
</dbReference>
<evidence type="ECO:0000313" key="3">
    <source>
        <dbReference type="EMBL" id="KAJ9157886.1"/>
    </source>
</evidence>
<dbReference type="Gene3D" id="1.20.5.170">
    <property type="match status" value="1"/>
</dbReference>
<reference evidence="3" key="1">
    <citation type="submission" date="2022-07" db="EMBL/GenBank/DDBJ databases">
        <title>Fungi with potential for degradation of polypropylene.</title>
        <authorList>
            <person name="Gostincar C."/>
        </authorList>
    </citation>
    <scope>NUCLEOTIDE SEQUENCE</scope>
    <source>
        <strain evidence="3">EXF-13308</strain>
    </source>
</reference>
<keyword evidence="4" id="KW-1185">Reference proteome</keyword>
<dbReference type="PANTHER" id="PTHR38116:SF5">
    <property type="entry name" value="BZIP DOMAIN-CONTAINING PROTEIN"/>
    <property type="match status" value="1"/>
</dbReference>
<feature type="region of interest" description="Disordered" evidence="1">
    <location>
        <begin position="1"/>
        <end position="50"/>
    </location>
</feature>
<dbReference type="PANTHER" id="PTHR38116">
    <property type="entry name" value="CHROMOSOME 7, WHOLE GENOME SHOTGUN SEQUENCE"/>
    <property type="match status" value="1"/>
</dbReference>
<name>A0AA38VLN3_9PEZI</name>
<dbReference type="AlphaFoldDB" id="A0AA38VLN3"/>
<dbReference type="Pfam" id="PF11905">
    <property type="entry name" value="DUF3425"/>
    <property type="match status" value="1"/>
</dbReference>
<dbReference type="GO" id="GO:0003700">
    <property type="term" value="F:DNA-binding transcription factor activity"/>
    <property type="evidence" value="ECO:0007669"/>
    <property type="project" value="InterPro"/>
</dbReference>
<feature type="region of interest" description="Disordered" evidence="1">
    <location>
        <begin position="62"/>
        <end position="87"/>
    </location>
</feature>
<feature type="compositionally biased region" description="Basic and acidic residues" evidence="1">
    <location>
        <begin position="1"/>
        <end position="10"/>
    </location>
</feature>
<protein>
    <recommendedName>
        <fullName evidence="2">BZIP domain-containing protein</fullName>
    </recommendedName>
</protein>
<feature type="domain" description="BZIP" evidence="2">
    <location>
        <begin position="31"/>
        <end position="46"/>
    </location>
</feature>
<dbReference type="Proteomes" id="UP001174694">
    <property type="component" value="Unassembled WGS sequence"/>
</dbReference>